<evidence type="ECO:0000313" key="1">
    <source>
        <dbReference type="EMBL" id="OHX39617.1"/>
    </source>
</evidence>
<comment type="caution">
    <text evidence="1">The sequence shown here is derived from an EMBL/GenBank/DDBJ whole genome shotgun (WGS) entry which is preliminary data.</text>
</comment>
<keyword evidence="2" id="KW-1185">Reference proteome</keyword>
<accession>A0ABX3CJY7</accession>
<evidence type="ECO:0000313" key="2">
    <source>
        <dbReference type="Proteomes" id="UP000180194"/>
    </source>
</evidence>
<organism evidence="1 2">
    <name type="scientific">Cytobacillus oceanisediminis</name>
    <dbReference type="NCBI Taxonomy" id="665099"/>
    <lineage>
        <taxon>Bacteria</taxon>
        <taxon>Bacillati</taxon>
        <taxon>Bacillota</taxon>
        <taxon>Bacilli</taxon>
        <taxon>Bacillales</taxon>
        <taxon>Bacillaceae</taxon>
        <taxon>Cytobacillus</taxon>
    </lineage>
</organism>
<sequence>MYFIDAEHKANYHWLMDKYNLSKNQDVQYESSIYVCAVPYVFEAIVEGEIDISVSPSFTAMKFSEEEGRHIPSHQSLTGTSRALLEFAVSCYNGYKIGIDDLIASNSSDEYFNVIIQAMKIRAKKA</sequence>
<protein>
    <submittedName>
        <fullName evidence="1">Uncharacterized protein</fullName>
    </submittedName>
</protein>
<name>A0ABX3CJY7_9BACI</name>
<dbReference type="Proteomes" id="UP000180194">
    <property type="component" value="Unassembled WGS sequence"/>
</dbReference>
<dbReference type="RefSeq" id="WP_009335678.1">
    <property type="nucleotide sequence ID" value="NZ_MBRJ01000077.1"/>
</dbReference>
<dbReference type="EMBL" id="MBRJ01000077">
    <property type="protein sequence ID" value="OHX39617.1"/>
    <property type="molecule type" value="Genomic_DNA"/>
</dbReference>
<gene>
    <name evidence="1" type="ORF">BBV17_29620</name>
</gene>
<proteinExistence type="predicted"/>
<reference evidence="1 2" key="1">
    <citation type="submission" date="2016-07" db="EMBL/GenBank/DDBJ databases">
        <title>Bacillus oceanisediminis whole genome.</title>
        <authorList>
            <person name="Pal Y."/>
            <person name="Verma A."/>
            <person name="Mual P."/>
            <person name="Srinivasan K."/>
        </authorList>
    </citation>
    <scope>NUCLEOTIDE SEQUENCE [LARGE SCALE GENOMIC DNA]</scope>
    <source>
        <strain evidence="1 2">Bhandara28</strain>
    </source>
</reference>